<feature type="compositionally biased region" description="Polar residues" evidence="7">
    <location>
        <begin position="98"/>
        <end position="107"/>
    </location>
</feature>
<proteinExistence type="predicted"/>
<dbReference type="Pfam" id="PF04082">
    <property type="entry name" value="Fungal_trans"/>
    <property type="match status" value="1"/>
</dbReference>
<dbReference type="GO" id="GO:0006351">
    <property type="term" value="P:DNA-templated transcription"/>
    <property type="evidence" value="ECO:0007669"/>
    <property type="project" value="InterPro"/>
</dbReference>
<sequence>MFVFPANNAGYRNRKKAFRACDQCKRGRRRCLPSQSDQKCGPCSDLGINCSFLSTPPKLAPDDDILSGKSREELIALQEKLSALIGDEVHKRPRLDRSNTYPSTPGQSNNNSDSNGNHKDDQSPLAKSSTSTSGGLDANSADVKFISRMDPSSDLIMMGDPDRDRVGIWVSSTAAEESTRRHDNARRRIEIPCTLDRHVLAHLNSLRAFEFPPQKDALIDIFFDHFEPVFHIVDKEAFMETYRQGDFSVPLLHAILLVSCRHKRAKPYLDGLDARTFAVRCYQRVIALLYSGIESNQIVLSRIYALLFFHSEGPEGFPQSSGHLFTALHKAFSLGLHLRRSSNENRAQLDSTLRLWWTLWAMDKMNSCVNGLPVMIHQEDIGVDDVSECPGASTCFQALVTGCYQLSRIIELYRPIKGKTATDFEFAPIPADDSTPYTAFVRLVHLMAGILGRKRLEKMTPELLEMCLDVCFIVETYDDIVPSTFVPYAVSVTLTVFARMFNHPVARNNWKRAIAILDALSGEWWVAEAMSSMGRKVFEKLESESEATDTTKGSIDLTSDLVLDGTVSSFFGQTSILLGDMDRDSIDTWFPDGFPNDLSFFFDSVP</sequence>
<protein>
    <submittedName>
        <fullName evidence="9">ARAD1A03102p</fullName>
    </submittedName>
</protein>
<dbReference type="SUPFAM" id="SSF57701">
    <property type="entry name" value="Zn2/Cys6 DNA-binding domain"/>
    <property type="match status" value="1"/>
</dbReference>
<reference evidence="9" key="1">
    <citation type="submission" date="2014-02" db="EMBL/GenBank/DDBJ databases">
        <authorList>
            <person name="Genoscope - CEA"/>
        </authorList>
    </citation>
    <scope>NUCLEOTIDE SEQUENCE</scope>
    <source>
        <strain evidence="9">LS3</strain>
    </source>
</reference>
<keyword evidence="2" id="KW-0862">Zinc</keyword>
<dbReference type="InterPro" id="IPR007219">
    <property type="entry name" value="XnlR_reg_dom"/>
</dbReference>
<keyword evidence="6" id="KW-0539">Nucleus</keyword>
<keyword evidence="3" id="KW-0805">Transcription regulation</keyword>
<dbReference type="InterPro" id="IPR001138">
    <property type="entry name" value="Zn2Cys6_DnaBD"/>
</dbReference>
<feature type="region of interest" description="Disordered" evidence="7">
    <location>
        <begin position="88"/>
        <end position="137"/>
    </location>
</feature>
<dbReference type="CDD" id="cd00067">
    <property type="entry name" value="GAL4"/>
    <property type="match status" value="1"/>
</dbReference>
<organism evidence="9">
    <name type="scientific">Blastobotrys adeninivorans</name>
    <name type="common">Yeast</name>
    <name type="synonym">Arxula adeninivorans</name>
    <dbReference type="NCBI Taxonomy" id="409370"/>
    <lineage>
        <taxon>Eukaryota</taxon>
        <taxon>Fungi</taxon>
        <taxon>Dikarya</taxon>
        <taxon>Ascomycota</taxon>
        <taxon>Saccharomycotina</taxon>
        <taxon>Dipodascomycetes</taxon>
        <taxon>Dipodascales</taxon>
        <taxon>Trichomonascaceae</taxon>
        <taxon>Blastobotrys</taxon>
    </lineage>
</organism>
<dbReference type="SMART" id="SM00906">
    <property type="entry name" value="Fungal_trans"/>
    <property type="match status" value="1"/>
</dbReference>
<dbReference type="Gene3D" id="4.10.240.10">
    <property type="entry name" value="Zn(2)-C6 fungal-type DNA-binding domain"/>
    <property type="match status" value="1"/>
</dbReference>
<dbReference type="PANTHER" id="PTHR47171">
    <property type="entry name" value="FARA-RELATED"/>
    <property type="match status" value="1"/>
</dbReference>
<dbReference type="InterPro" id="IPR036864">
    <property type="entry name" value="Zn2-C6_fun-type_DNA-bd_sf"/>
</dbReference>
<gene>
    <name evidence="9" type="ORF">GNLVRS02_ARAD1A03102g</name>
</gene>
<name>A0A060T2Q1_BLAAD</name>
<evidence type="ECO:0000256" key="3">
    <source>
        <dbReference type="ARBA" id="ARBA00023015"/>
    </source>
</evidence>
<reference evidence="9" key="2">
    <citation type="submission" date="2014-06" db="EMBL/GenBank/DDBJ databases">
        <title>The complete genome of Blastobotrys (Arxula) adeninivorans LS3 - a yeast of biotechnological interest.</title>
        <authorList>
            <person name="Kunze G."/>
            <person name="Gaillardin C."/>
            <person name="Czernicka M."/>
            <person name="Durrens P."/>
            <person name="Martin T."/>
            <person name="Boer E."/>
            <person name="Gabaldon T."/>
            <person name="Cruz J."/>
            <person name="Talla E."/>
            <person name="Marck C."/>
            <person name="Goffeau A."/>
            <person name="Barbe V."/>
            <person name="Baret P."/>
            <person name="Baronian K."/>
            <person name="Beier S."/>
            <person name="Bleykasten C."/>
            <person name="Bode R."/>
            <person name="Casaregola S."/>
            <person name="Despons L."/>
            <person name="Fairhead C."/>
            <person name="Giersberg M."/>
            <person name="Gierski P."/>
            <person name="Hahnel U."/>
            <person name="Hartmann A."/>
            <person name="Jankowska D."/>
            <person name="Jubin C."/>
            <person name="Jung P."/>
            <person name="Lafontaine I."/>
            <person name="Leh-Louis V."/>
            <person name="Lemaire M."/>
            <person name="Marcet-Houben M."/>
            <person name="Mascher M."/>
            <person name="Morel G."/>
            <person name="Richard G.-F."/>
            <person name="Riechen J."/>
            <person name="Sacerdot C."/>
            <person name="Sarkar A."/>
            <person name="Savel G."/>
            <person name="Schacherer J."/>
            <person name="Sherman D."/>
            <person name="Straub M.-L."/>
            <person name="Stein N."/>
            <person name="Thierry A."/>
            <person name="Trautwein-Schult A."/>
            <person name="Westhof E."/>
            <person name="Worch S."/>
            <person name="Dujon B."/>
            <person name="Souciet J.-L."/>
            <person name="Wincker P."/>
            <person name="Scholz U."/>
            <person name="Neuveglise N."/>
        </authorList>
    </citation>
    <scope>NUCLEOTIDE SEQUENCE</scope>
    <source>
        <strain evidence="9">LS3</strain>
    </source>
</reference>
<feature type="domain" description="Zn(2)-C6 fungal-type" evidence="8">
    <location>
        <begin position="20"/>
        <end position="50"/>
    </location>
</feature>
<evidence type="ECO:0000256" key="6">
    <source>
        <dbReference type="ARBA" id="ARBA00023242"/>
    </source>
</evidence>
<dbReference type="PROSITE" id="PS00463">
    <property type="entry name" value="ZN2_CY6_FUNGAL_1"/>
    <property type="match status" value="1"/>
</dbReference>
<keyword evidence="4" id="KW-0238">DNA-binding</keyword>
<dbReference type="GO" id="GO:0003677">
    <property type="term" value="F:DNA binding"/>
    <property type="evidence" value="ECO:0007669"/>
    <property type="project" value="UniProtKB-KW"/>
</dbReference>
<keyword evidence="5" id="KW-0804">Transcription</keyword>
<evidence type="ECO:0000256" key="4">
    <source>
        <dbReference type="ARBA" id="ARBA00023125"/>
    </source>
</evidence>
<dbReference type="EMBL" id="HG937691">
    <property type="protein sequence ID" value="CDP33162.1"/>
    <property type="molecule type" value="Genomic_DNA"/>
</dbReference>
<dbReference type="AlphaFoldDB" id="A0A060T2Q1"/>
<dbReference type="PANTHER" id="PTHR47171:SF6">
    <property type="entry name" value="SPECIFIC TRANSCRIPTION FACTOR, PUTATIVE (AFU_ORTHOLOGUE AFUA_2G06130)-RELATED"/>
    <property type="match status" value="1"/>
</dbReference>
<dbReference type="InterPro" id="IPR052073">
    <property type="entry name" value="Amide_Lactam_Regulators"/>
</dbReference>
<feature type="compositionally biased region" description="Polar residues" evidence="7">
    <location>
        <begin position="125"/>
        <end position="134"/>
    </location>
</feature>
<evidence type="ECO:0000256" key="1">
    <source>
        <dbReference type="ARBA" id="ARBA00022723"/>
    </source>
</evidence>
<evidence type="ECO:0000313" key="9">
    <source>
        <dbReference type="EMBL" id="CDP33162.1"/>
    </source>
</evidence>
<dbReference type="CDD" id="cd12148">
    <property type="entry name" value="fungal_TF_MHR"/>
    <property type="match status" value="1"/>
</dbReference>
<evidence type="ECO:0000256" key="5">
    <source>
        <dbReference type="ARBA" id="ARBA00023163"/>
    </source>
</evidence>
<keyword evidence="1" id="KW-0479">Metal-binding</keyword>
<accession>A0A060T2Q1</accession>
<dbReference type="GO" id="GO:0008270">
    <property type="term" value="F:zinc ion binding"/>
    <property type="evidence" value="ECO:0007669"/>
    <property type="project" value="InterPro"/>
</dbReference>
<dbReference type="GO" id="GO:0000981">
    <property type="term" value="F:DNA-binding transcription factor activity, RNA polymerase II-specific"/>
    <property type="evidence" value="ECO:0007669"/>
    <property type="project" value="InterPro"/>
</dbReference>
<dbReference type="PhylomeDB" id="A0A060T2Q1"/>
<evidence type="ECO:0000259" key="8">
    <source>
        <dbReference type="PROSITE" id="PS00463"/>
    </source>
</evidence>
<evidence type="ECO:0000256" key="7">
    <source>
        <dbReference type="SAM" id="MobiDB-lite"/>
    </source>
</evidence>
<evidence type="ECO:0000256" key="2">
    <source>
        <dbReference type="ARBA" id="ARBA00022833"/>
    </source>
</evidence>